<dbReference type="RefSeq" id="XP_030976647.1">
    <property type="nucleotide sequence ID" value="XM_031131734.1"/>
</dbReference>
<evidence type="ECO:0000313" key="3">
    <source>
        <dbReference type="RefSeq" id="XP_030976647.1"/>
    </source>
</evidence>
<gene>
    <name evidence="3" type="ORF">PgNI_11770</name>
</gene>
<reference evidence="3" key="2">
    <citation type="submission" date="2019-10" db="EMBL/GenBank/DDBJ databases">
        <authorList>
            <consortium name="NCBI Genome Project"/>
        </authorList>
    </citation>
    <scope>NUCLEOTIDE SEQUENCE</scope>
    <source>
        <strain evidence="3">NI907</strain>
    </source>
</reference>
<proteinExistence type="predicted"/>
<sequence>MLLLVELGFANTFCSAVSIKAMWLRVSYVSLPSTICLNNAFKPTPRSSQTSMSGFPPIEPFPLLKKTPRAPTWHRETTPEIIGLIFHFILGLSLGGNELSETKKKKKKKILSVGAGGSFGFFSLLLHCSSELPSSNPKERLTSIDGAQKQVINLAIQ</sequence>
<accession>A0A6P8AP21</accession>
<feature type="signal peptide" evidence="1">
    <location>
        <begin position="1"/>
        <end position="16"/>
    </location>
</feature>
<dbReference type="Proteomes" id="UP000515153">
    <property type="component" value="Chromosome V"/>
</dbReference>
<evidence type="ECO:0000313" key="2">
    <source>
        <dbReference type="Proteomes" id="UP000515153"/>
    </source>
</evidence>
<dbReference type="KEGG" id="pgri:PgNI_11770"/>
<evidence type="ECO:0000256" key="1">
    <source>
        <dbReference type="SAM" id="SignalP"/>
    </source>
</evidence>
<reference evidence="2 3" key="1">
    <citation type="journal article" date="2019" name="Mol. Biol. Evol.">
        <title>Blast fungal genomes show frequent chromosomal changes, gene gains and losses, and effector gene turnover.</title>
        <authorList>
            <person name="Gomez Luciano L.B."/>
            <person name="Jason Tsai I."/>
            <person name="Chuma I."/>
            <person name="Tosa Y."/>
            <person name="Chen Y.H."/>
            <person name="Li J.Y."/>
            <person name="Li M.Y."/>
            <person name="Jade Lu M.Y."/>
            <person name="Nakayashiki H."/>
            <person name="Li W.H."/>
        </authorList>
    </citation>
    <scope>NUCLEOTIDE SEQUENCE [LARGE SCALE GENOMIC DNA]</scope>
    <source>
        <strain evidence="2 3">NI907</strain>
    </source>
</reference>
<protein>
    <submittedName>
        <fullName evidence="3">Uncharacterized protein</fullName>
    </submittedName>
</protein>
<feature type="chain" id="PRO_5028057804" evidence="1">
    <location>
        <begin position="17"/>
        <end position="157"/>
    </location>
</feature>
<dbReference type="GeneID" id="41966639"/>
<name>A0A6P8AP21_PYRGI</name>
<organism evidence="2 3">
    <name type="scientific">Pyricularia grisea</name>
    <name type="common">Crabgrass-specific blast fungus</name>
    <name type="synonym">Magnaporthe grisea</name>
    <dbReference type="NCBI Taxonomy" id="148305"/>
    <lineage>
        <taxon>Eukaryota</taxon>
        <taxon>Fungi</taxon>
        <taxon>Dikarya</taxon>
        <taxon>Ascomycota</taxon>
        <taxon>Pezizomycotina</taxon>
        <taxon>Sordariomycetes</taxon>
        <taxon>Sordariomycetidae</taxon>
        <taxon>Magnaporthales</taxon>
        <taxon>Pyriculariaceae</taxon>
        <taxon>Pyricularia</taxon>
    </lineage>
</organism>
<keyword evidence="1" id="KW-0732">Signal</keyword>
<keyword evidence="2" id="KW-1185">Reference proteome</keyword>
<reference evidence="3" key="3">
    <citation type="submission" date="2025-08" db="UniProtKB">
        <authorList>
            <consortium name="RefSeq"/>
        </authorList>
    </citation>
    <scope>IDENTIFICATION</scope>
    <source>
        <strain evidence="3">NI907</strain>
    </source>
</reference>
<dbReference type="AlphaFoldDB" id="A0A6P8AP21"/>